<dbReference type="InterPro" id="IPR051401">
    <property type="entry name" value="GtrA_CellWall_Glycosyl"/>
</dbReference>
<name>A0A1H0AD81_9ACTN</name>
<evidence type="ECO:0000256" key="3">
    <source>
        <dbReference type="ARBA" id="ARBA00022692"/>
    </source>
</evidence>
<dbReference type="PANTHER" id="PTHR38459">
    <property type="entry name" value="PROPHAGE BACTOPRENOL-LINKED GLUCOSE TRANSLOCASE HOMOLOG"/>
    <property type="match status" value="1"/>
</dbReference>
<dbReference type="AlphaFoldDB" id="A0A1H0AD81"/>
<dbReference type="STRING" id="1005944.SAMN05192576_1999"/>
<evidence type="ECO:0000259" key="7">
    <source>
        <dbReference type="Pfam" id="PF04138"/>
    </source>
</evidence>
<evidence type="ECO:0000313" key="9">
    <source>
        <dbReference type="Proteomes" id="UP000199004"/>
    </source>
</evidence>
<gene>
    <name evidence="8" type="ORF">SAMN05192576_1999</name>
</gene>
<protein>
    <submittedName>
        <fullName evidence="8">Putative flippase GtrA (Transmembrane translocase of bactoprenol-linked glucose)</fullName>
    </submittedName>
</protein>
<feature type="transmembrane region" description="Helical" evidence="6">
    <location>
        <begin position="87"/>
        <end position="109"/>
    </location>
</feature>
<evidence type="ECO:0000256" key="4">
    <source>
        <dbReference type="ARBA" id="ARBA00022989"/>
    </source>
</evidence>
<keyword evidence="5 6" id="KW-0472">Membrane</keyword>
<dbReference type="InterPro" id="IPR007267">
    <property type="entry name" value="GtrA_DPMS_TM"/>
</dbReference>
<keyword evidence="3 6" id="KW-0812">Transmembrane</keyword>
<dbReference type="EMBL" id="FNIC01000002">
    <property type="protein sequence ID" value="SDN31274.1"/>
    <property type="molecule type" value="Genomic_DNA"/>
</dbReference>
<feature type="transmembrane region" description="Helical" evidence="6">
    <location>
        <begin position="53"/>
        <end position="75"/>
    </location>
</feature>
<keyword evidence="9" id="KW-1185">Reference proteome</keyword>
<dbReference type="OrthoDB" id="3192123at2"/>
<sequence length="164" mass="17926">MSEAVTGYPRRTMTEPDTVPRRHVVLGRFAVVGVANTVIDIVLFMVLHDRIGIIGANFVSTSAGMTFSFVVNGLFTFRADRLTLRHAVLFLATTGLTMWLVQPLVIHGLLRLLDCLADGDLLVLVVKVLAIGVSFVLNFAAYRWVVWPTMGATADEAVSSDPRP</sequence>
<evidence type="ECO:0000256" key="1">
    <source>
        <dbReference type="ARBA" id="ARBA00004141"/>
    </source>
</evidence>
<dbReference type="Pfam" id="PF04138">
    <property type="entry name" value="GtrA_DPMS_TM"/>
    <property type="match status" value="1"/>
</dbReference>
<evidence type="ECO:0000256" key="6">
    <source>
        <dbReference type="SAM" id="Phobius"/>
    </source>
</evidence>
<proteinExistence type="inferred from homology"/>
<evidence type="ECO:0000256" key="5">
    <source>
        <dbReference type="ARBA" id="ARBA00023136"/>
    </source>
</evidence>
<dbReference type="GO" id="GO:0000271">
    <property type="term" value="P:polysaccharide biosynthetic process"/>
    <property type="evidence" value="ECO:0007669"/>
    <property type="project" value="InterPro"/>
</dbReference>
<evidence type="ECO:0000313" key="8">
    <source>
        <dbReference type="EMBL" id="SDN31274.1"/>
    </source>
</evidence>
<accession>A0A1H0AD81</accession>
<organism evidence="8 9">
    <name type="scientific">Nocardioides szechwanensis</name>
    <dbReference type="NCBI Taxonomy" id="1005944"/>
    <lineage>
        <taxon>Bacteria</taxon>
        <taxon>Bacillati</taxon>
        <taxon>Actinomycetota</taxon>
        <taxon>Actinomycetes</taxon>
        <taxon>Propionibacteriales</taxon>
        <taxon>Nocardioidaceae</taxon>
        <taxon>Nocardioides</taxon>
    </lineage>
</organism>
<dbReference type="GO" id="GO:0005886">
    <property type="term" value="C:plasma membrane"/>
    <property type="evidence" value="ECO:0007669"/>
    <property type="project" value="TreeGrafter"/>
</dbReference>
<keyword evidence="4 6" id="KW-1133">Transmembrane helix</keyword>
<feature type="transmembrane region" description="Helical" evidence="6">
    <location>
        <begin position="121"/>
        <end position="141"/>
    </location>
</feature>
<evidence type="ECO:0000256" key="2">
    <source>
        <dbReference type="ARBA" id="ARBA00009399"/>
    </source>
</evidence>
<feature type="domain" description="GtrA/DPMS transmembrane" evidence="7">
    <location>
        <begin position="28"/>
        <end position="147"/>
    </location>
</feature>
<feature type="transmembrane region" description="Helical" evidence="6">
    <location>
        <begin position="25"/>
        <end position="47"/>
    </location>
</feature>
<comment type="subcellular location">
    <subcellularLocation>
        <location evidence="1">Membrane</location>
        <topology evidence="1">Multi-pass membrane protein</topology>
    </subcellularLocation>
</comment>
<reference evidence="8 9" key="1">
    <citation type="submission" date="2016-10" db="EMBL/GenBank/DDBJ databases">
        <authorList>
            <person name="de Groot N.N."/>
        </authorList>
    </citation>
    <scope>NUCLEOTIDE SEQUENCE [LARGE SCALE GENOMIC DNA]</scope>
    <source>
        <strain evidence="8 9">CGMCC 1.11147</strain>
    </source>
</reference>
<comment type="similarity">
    <text evidence="2">Belongs to the GtrA family.</text>
</comment>
<dbReference type="Proteomes" id="UP000199004">
    <property type="component" value="Unassembled WGS sequence"/>
</dbReference>
<dbReference type="PANTHER" id="PTHR38459:SF1">
    <property type="entry name" value="PROPHAGE BACTOPRENOL-LINKED GLUCOSE TRANSLOCASE HOMOLOG"/>
    <property type="match status" value="1"/>
</dbReference>